<reference evidence="2" key="1">
    <citation type="submission" date="2025-08" db="UniProtKB">
        <authorList>
            <consortium name="WormBaseParasite"/>
        </authorList>
    </citation>
    <scope>IDENTIFICATION</scope>
</reference>
<protein>
    <submittedName>
        <fullName evidence="2">Uncharacterized protein</fullName>
    </submittedName>
</protein>
<organism evidence="1 2">
    <name type="scientific">Panagrolaimus sp. ES5</name>
    <dbReference type="NCBI Taxonomy" id="591445"/>
    <lineage>
        <taxon>Eukaryota</taxon>
        <taxon>Metazoa</taxon>
        <taxon>Ecdysozoa</taxon>
        <taxon>Nematoda</taxon>
        <taxon>Chromadorea</taxon>
        <taxon>Rhabditida</taxon>
        <taxon>Tylenchina</taxon>
        <taxon>Panagrolaimomorpha</taxon>
        <taxon>Panagrolaimoidea</taxon>
        <taxon>Panagrolaimidae</taxon>
        <taxon>Panagrolaimus</taxon>
    </lineage>
</organism>
<evidence type="ECO:0000313" key="2">
    <source>
        <dbReference type="WBParaSite" id="ES5_v2.g27219.t1"/>
    </source>
</evidence>
<accession>A0AC34GBX1</accession>
<dbReference type="WBParaSite" id="ES5_v2.g27219.t1">
    <property type="protein sequence ID" value="ES5_v2.g27219.t1"/>
    <property type="gene ID" value="ES5_v2.g27219"/>
</dbReference>
<name>A0AC34GBX1_9BILA</name>
<dbReference type="Proteomes" id="UP000887579">
    <property type="component" value="Unplaced"/>
</dbReference>
<evidence type="ECO:0000313" key="1">
    <source>
        <dbReference type="Proteomes" id="UP000887579"/>
    </source>
</evidence>
<proteinExistence type="predicted"/>
<sequence>MVHLSEVINPAGGDNAAMMLEEENLFPDSLTGLTQKQAICIRAAKKLEQQCAQIEMEFFVKVHALEAEFQSRFNDLNNKRAQIMNGTLSVNENEVSDVPIVYNLHEKALEQFS</sequence>